<keyword evidence="3" id="KW-1185">Reference proteome</keyword>
<protein>
    <submittedName>
        <fullName evidence="2">Uncharacterized protein</fullName>
    </submittedName>
</protein>
<evidence type="ECO:0000313" key="1">
    <source>
        <dbReference type="EMBL" id="MBB5252766.1"/>
    </source>
</evidence>
<name>A0A650CEL4_SULOH</name>
<reference evidence="1 4" key="2">
    <citation type="submission" date="2020-08" db="EMBL/GenBank/DDBJ databases">
        <title>Genomic Encyclopedia of Type Strains, Phase IV (KMG-IV): sequencing the most valuable type-strain genomes for metagenomic binning, comparative biology and taxonomic classification.</title>
        <authorList>
            <person name="Goeker M."/>
        </authorList>
    </citation>
    <scope>NUCLEOTIDE SEQUENCE [LARGE SCALE GENOMIC DNA]</scope>
    <source>
        <strain evidence="1 4">DSM 12421</strain>
    </source>
</reference>
<evidence type="ECO:0000313" key="2">
    <source>
        <dbReference type="EMBL" id="QGR16293.1"/>
    </source>
</evidence>
<dbReference type="RefSeq" id="WP_156013854.1">
    <property type="nucleotide sequence ID" value="NZ_CP045484.1"/>
</dbReference>
<dbReference type="Proteomes" id="UP000427373">
    <property type="component" value="Chromosome"/>
</dbReference>
<dbReference type="OrthoDB" id="33875at2157"/>
<proteinExistence type="predicted"/>
<dbReference type="EMBL" id="CP045484">
    <property type="protein sequence ID" value="QGR16293.1"/>
    <property type="molecule type" value="Genomic_DNA"/>
</dbReference>
<sequence>MPILRRGKEKIYHIDHLPEKMRVTLKTVMDVNLHDIAKYYGLKYLTPRVGEPIFIPYGELNGKFNNYEDAFDKIYEAIEEIKNEGYEEYKQWYPNAVFLDHYRIVFYSTTEYGEGVIYGIGAEPLADLKPSLDINKDDVVVIGMSIRIPNAKYYDVIRNKRDEIIEAYNQIYSEFHAKYDKDKVYVVEVATYYMKKFFDVVDDYFKILNFTNNLKGRTAVIPLFSSPAKRDGKIIDIWREYFKDYFEEGNYYKFEALQAIYNEEFINKILSLAKDNFEEIILVSEKKPRVPDLLKDLKIIKEGENYVMLSR</sequence>
<evidence type="ECO:0000313" key="3">
    <source>
        <dbReference type="Proteomes" id="UP000427373"/>
    </source>
</evidence>
<dbReference type="Proteomes" id="UP000582213">
    <property type="component" value="Unassembled WGS sequence"/>
</dbReference>
<reference evidence="2 3" key="1">
    <citation type="submission" date="2019-10" db="EMBL/GenBank/DDBJ databases">
        <title>Genome Sequences from Six Type Strain Members of the Archaeal Family Sulfolobaceae: Acidianus ambivalens, Acidianus infernus, Metallosphaera prunae, Stygiolobus azoricus, Sulfolobus metallicus, and Sulfurisphaera ohwakuensis.</title>
        <authorList>
            <person name="Counts J.A."/>
            <person name="Kelly R.M."/>
        </authorList>
    </citation>
    <scope>NUCLEOTIDE SEQUENCE [LARGE SCALE GENOMIC DNA]</scope>
    <source>
        <strain evidence="2 3">TA-1</strain>
    </source>
</reference>
<dbReference type="AlphaFoldDB" id="A0A650CEL4"/>
<dbReference type="GeneID" id="42800193"/>
<dbReference type="EMBL" id="JACHFY010000002">
    <property type="protein sequence ID" value="MBB5252766.1"/>
    <property type="molecule type" value="Genomic_DNA"/>
</dbReference>
<accession>A0A650CEL4</accession>
<dbReference type="KEGG" id="soh:D1869_03060"/>
<organism evidence="2 3">
    <name type="scientific">Sulfurisphaera ohwakuensis</name>
    <dbReference type="NCBI Taxonomy" id="69656"/>
    <lineage>
        <taxon>Archaea</taxon>
        <taxon>Thermoproteota</taxon>
        <taxon>Thermoprotei</taxon>
        <taxon>Sulfolobales</taxon>
        <taxon>Sulfolobaceae</taxon>
        <taxon>Sulfurisphaera</taxon>
    </lineage>
</organism>
<evidence type="ECO:0000313" key="4">
    <source>
        <dbReference type="Proteomes" id="UP000582213"/>
    </source>
</evidence>
<gene>
    <name evidence="2" type="ORF">D1869_03060</name>
    <name evidence="1" type="ORF">HNQ62_000499</name>
</gene>